<dbReference type="Pfam" id="PF16784">
    <property type="entry name" value="HNHc_6"/>
    <property type="match status" value="1"/>
</dbReference>
<dbReference type="EMBL" id="LRPY01000099">
    <property type="protein sequence ID" value="KXA22149.1"/>
    <property type="molecule type" value="Genomic_DNA"/>
</dbReference>
<accession>A0A133P0U8</accession>
<reference evidence="2" key="1">
    <citation type="submission" date="2016-01" db="EMBL/GenBank/DDBJ databases">
        <authorList>
            <person name="Mitreva M."/>
            <person name="Pepin K.H."/>
            <person name="Mihindukulasuriya K.A."/>
            <person name="Fulton R."/>
            <person name="Fronick C."/>
            <person name="O'Laughlin M."/>
            <person name="Miner T."/>
            <person name="Herter B."/>
            <person name="Rosa B.A."/>
            <person name="Cordes M."/>
            <person name="Tomlinson C."/>
            <person name="Wollam A."/>
            <person name="Palsikar V.B."/>
            <person name="Mardis E.R."/>
            <person name="Wilson R.K."/>
        </authorList>
    </citation>
    <scope>NUCLEOTIDE SEQUENCE [LARGE SCALE GENOMIC DNA]</scope>
    <source>
        <strain evidence="2">MJR7757B</strain>
    </source>
</reference>
<dbReference type="RefSeq" id="WP_187151688.1">
    <property type="nucleotide sequence ID" value="NZ_KQ956688.1"/>
</dbReference>
<protein>
    <recommendedName>
        <fullName evidence="3">DUF968 domain-containing protein</fullName>
    </recommendedName>
</protein>
<name>A0A133P0U8_FUSNU</name>
<evidence type="ECO:0000313" key="1">
    <source>
        <dbReference type="EMBL" id="KXA22149.1"/>
    </source>
</evidence>
<evidence type="ECO:0000313" key="2">
    <source>
        <dbReference type="Proteomes" id="UP000070401"/>
    </source>
</evidence>
<dbReference type="AlphaFoldDB" id="A0A133P0U8"/>
<sequence>MEKLGYTRQTQKLIYWLLDDFANFWQGNEAGARPSFIELAYTKEVMKAKFVKVYDGFDTVKNAQAFLISSLMNKDNLTVDELTSNVIKALQSLAIQNGGFSLSLNALTQKQANDFVKWLFEMAIYWEIPLRQEIRDLFAEDYQNAFIYATLKKKICCICGKEHGVLHHYDNVARIGGYKFDDGRVLRVMCLCEEHHTEVHAIGAKNFSSKYHVVGIYLDDRQIRELKKVYKGHFQAFKE</sequence>
<gene>
    <name evidence="1" type="ORF">HMPREF3221_01029</name>
</gene>
<organism evidence="1 2">
    <name type="scientific">Fusobacterium nucleatum</name>
    <dbReference type="NCBI Taxonomy" id="851"/>
    <lineage>
        <taxon>Bacteria</taxon>
        <taxon>Fusobacteriati</taxon>
        <taxon>Fusobacteriota</taxon>
        <taxon>Fusobacteriia</taxon>
        <taxon>Fusobacteriales</taxon>
        <taxon>Fusobacteriaceae</taxon>
        <taxon>Fusobacterium</taxon>
    </lineage>
</organism>
<proteinExistence type="predicted"/>
<dbReference type="Proteomes" id="UP000070401">
    <property type="component" value="Unassembled WGS sequence"/>
</dbReference>
<keyword evidence="2" id="KW-1185">Reference proteome</keyword>
<dbReference type="InterPro" id="IPR041242">
    <property type="entry name" value="HNHc_6"/>
</dbReference>
<dbReference type="PATRIC" id="fig|851.8.peg.1032"/>
<comment type="caution">
    <text evidence="1">The sequence shown here is derived from an EMBL/GenBank/DDBJ whole genome shotgun (WGS) entry which is preliminary data.</text>
</comment>
<evidence type="ECO:0008006" key="3">
    <source>
        <dbReference type="Google" id="ProtNLM"/>
    </source>
</evidence>